<sequence>MISATNNTHLPITERNRQTDGRTDGRTGGRKDVRTYTKTDTYTNTQPDTQTCQGRLQDFWLGGGIFKHLLGPLWVQRAQWFTRPSLWQPGFNPRAQKHVSLVGGHHTELYTRVRSAGTHSG</sequence>
<dbReference type="Proteomes" id="UP000828390">
    <property type="component" value="Unassembled WGS sequence"/>
</dbReference>
<protein>
    <submittedName>
        <fullName evidence="2">Uncharacterized protein</fullName>
    </submittedName>
</protein>
<evidence type="ECO:0000313" key="3">
    <source>
        <dbReference type="Proteomes" id="UP000828390"/>
    </source>
</evidence>
<reference evidence="2" key="2">
    <citation type="submission" date="2020-11" db="EMBL/GenBank/DDBJ databases">
        <authorList>
            <person name="McCartney M.A."/>
            <person name="Auch B."/>
            <person name="Kono T."/>
            <person name="Mallez S."/>
            <person name="Becker A."/>
            <person name="Gohl D.M."/>
            <person name="Silverstein K.A.T."/>
            <person name="Koren S."/>
            <person name="Bechman K.B."/>
            <person name="Herman A."/>
            <person name="Abrahante J.E."/>
            <person name="Garbe J."/>
        </authorList>
    </citation>
    <scope>NUCLEOTIDE SEQUENCE</scope>
    <source>
        <strain evidence="2">Duluth1</strain>
        <tissue evidence="2">Whole animal</tissue>
    </source>
</reference>
<organism evidence="2 3">
    <name type="scientific">Dreissena polymorpha</name>
    <name type="common">Zebra mussel</name>
    <name type="synonym">Mytilus polymorpha</name>
    <dbReference type="NCBI Taxonomy" id="45954"/>
    <lineage>
        <taxon>Eukaryota</taxon>
        <taxon>Metazoa</taxon>
        <taxon>Spiralia</taxon>
        <taxon>Lophotrochozoa</taxon>
        <taxon>Mollusca</taxon>
        <taxon>Bivalvia</taxon>
        <taxon>Autobranchia</taxon>
        <taxon>Heteroconchia</taxon>
        <taxon>Euheterodonta</taxon>
        <taxon>Imparidentia</taxon>
        <taxon>Neoheterodontei</taxon>
        <taxon>Myida</taxon>
        <taxon>Dreissenoidea</taxon>
        <taxon>Dreissenidae</taxon>
        <taxon>Dreissena</taxon>
    </lineage>
</organism>
<feature type="compositionally biased region" description="Basic and acidic residues" evidence="1">
    <location>
        <begin position="12"/>
        <end position="37"/>
    </location>
</feature>
<comment type="caution">
    <text evidence="2">The sequence shown here is derived from an EMBL/GenBank/DDBJ whole genome shotgun (WGS) entry which is preliminary data.</text>
</comment>
<dbReference type="AlphaFoldDB" id="A0A9D4DKK2"/>
<reference evidence="2" key="1">
    <citation type="journal article" date="2019" name="bioRxiv">
        <title>The Genome of the Zebra Mussel, Dreissena polymorpha: A Resource for Invasive Species Research.</title>
        <authorList>
            <person name="McCartney M.A."/>
            <person name="Auch B."/>
            <person name="Kono T."/>
            <person name="Mallez S."/>
            <person name="Zhang Y."/>
            <person name="Obille A."/>
            <person name="Becker A."/>
            <person name="Abrahante J.E."/>
            <person name="Garbe J."/>
            <person name="Badalamenti J.P."/>
            <person name="Herman A."/>
            <person name="Mangelson H."/>
            <person name="Liachko I."/>
            <person name="Sullivan S."/>
            <person name="Sone E.D."/>
            <person name="Koren S."/>
            <person name="Silverstein K.A.T."/>
            <person name="Beckman K.B."/>
            <person name="Gohl D.M."/>
        </authorList>
    </citation>
    <scope>NUCLEOTIDE SEQUENCE</scope>
    <source>
        <strain evidence="2">Duluth1</strain>
        <tissue evidence="2">Whole animal</tissue>
    </source>
</reference>
<evidence type="ECO:0000313" key="2">
    <source>
        <dbReference type="EMBL" id="KAH3749314.1"/>
    </source>
</evidence>
<feature type="region of interest" description="Disordered" evidence="1">
    <location>
        <begin position="1"/>
        <end position="49"/>
    </location>
</feature>
<accession>A0A9D4DKK2</accession>
<gene>
    <name evidence="2" type="ORF">DPMN_183810</name>
</gene>
<proteinExistence type="predicted"/>
<evidence type="ECO:0000256" key="1">
    <source>
        <dbReference type="SAM" id="MobiDB-lite"/>
    </source>
</evidence>
<feature type="compositionally biased region" description="Polar residues" evidence="1">
    <location>
        <begin position="1"/>
        <end position="10"/>
    </location>
</feature>
<keyword evidence="3" id="KW-1185">Reference proteome</keyword>
<feature type="compositionally biased region" description="Low complexity" evidence="1">
    <location>
        <begin position="38"/>
        <end position="49"/>
    </location>
</feature>
<dbReference type="EMBL" id="JAIWYP010000010">
    <property type="protein sequence ID" value="KAH3749314.1"/>
    <property type="molecule type" value="Genomic_DNA"/>
</dbReference>
<name>A0A9D4DKK2_DREPO</name>